<dbReference type="GO" id="GO:0008422">
    <property type="term" value="F:beta-glucosidase activity"/>
    <property type="evidence" value="ECO:0007669"/>
    <property type="project" value="UniProtKB-EC"/>
</dbReference>
<evidence type="ECO:0000256" key="3">
    <source>
        <dbReference type="ARBA" id="ARBA00005336"/>
    </source>
</evidence>
<dbReference type="GO" id="GO:0009251">
    <property type="term" value="P:glucan catabolic process"/>
    <property type="evidence" value="ECO:0007669"/>
    <property type="project" value="TreeGrafter"/>
</dbReference>
<dbReference type="InterPro" id="IPR036881">
    <property type="entry name" value="Glyco_hydro_3_C_sf"/>
</dbReference>
<evidence type="ECO:0000256" key="14">
    <source>
        <dbReference type="ARBA" id="ARBA00041601"/>
    </source>
</evidence>
<keyword evidence="19" id="KW-1185">Reference proteome</keyword>
<evidence type="ECO:0000256" key="13">
    <source>
        <dbReference type="ARBA" id="ARBA00041276"/>
    </source>
</evidence>
<dbReference type="Pfam" id="PF14310">
    <property type="entry name" value="Fn3-like"/>
    <property type="match status" value="1"/>
</dbReference>
<dbReference type="SMART" id="SM00223">
    <property type="entry name" value="APPLE"/>
    <property type="match status" value="1"/>
</dbReference>
<keyword evidence="6" id="KW-0732">Signal</keyword>
<accession>A0AB34JF08</accession>
<evidence type="ECO:0000256" key="5">
    <source>
        <dbReference type="ARBA" id="ARBA00022525"/>
    </source>
</evidence>
<protein>
    <recommendedName>
        <fullName evidence="12">Probable beta-glucosidase G</fullName>
        <ecNumber evidence="4">3.2.1.21</ecNumber>
    </recommendedName>
    <alternativeName>
        <fullName evidence="13">Beta-D-glucoside glucohydrolase G</fullName>
    </alternativeName>
    <alternativeName>
        <fullName evidence="14">Cellobiase G</fullName>
    </alternativeName>
    <alternativeName>
        <fullName evidence="15">Gentiobiase G</fullName>
    </alternativeName>
</protein>
<organism evidence="18 19">
    <name type="scientific">Prymnesium parvum</name>
    <name type="common">Toxic golden alga</name>
    <dbReference type="NCBI Taxonomy" id="97485"/>
    <lineage>
        <taxon>Eukaryota</taxon>
        <taxon>Haptista</taxon>
        <taxon>Haptophyta</taxon>
        <taxon>Prymnesiophyceae</taxon>
        <taxon>Prymnesiales</taxon>
        <taxon>Prymnesiaceae</taxon>
        <taxon>Prymnesium</taxon>
    </lineage>
</organism>
<evidence type="ECO:0000256" key="4">
    <source>
        <dbReference type="ARBA" id="ARBA00012744"/>
    </source>
</evidence>
<keyword evidence="10" id="KW-0326">Glycosidase</keyword>
<dbReference type="SMART" id="SM01217">
    <property type="entry name" value="Fn3_like"/>
    <property type="match status" value="1"/>
</dbReference>
<dbReference type="EMBL" id="JBGBPQ010000009">
    <property type="protein sequence ID" value="KAL1520220.1"/>
    <property type="molecule type" value="Genomic_DNA"/>
</dbReference>
<dbReference type="InterPro" id="IPR001764">
    <property type="entry name" value="Glyco_hydro_3_N"/>
</dbReference>
<comment type="caution">
    <text evidence="18">The sequence shown here is derived from an EMBL/GenBank/DDBJ whole genome shotgun (WGS) entry which is preliminary data.</text>
</comment>
<dbReference type="Gene3D" id="3.40.50.1700">
    <property type="entry name" value="Glycoside hydrolase family 3 C-terminal domain"/>
    <property type="match status" value="1"/>
</dbReference>
<dbReference type="PANTHER" id="PTHR42715:SF12">
    <property type="entry name" value="BETA-GLUCOSIDASE G-RELATED"/>
    <property type="match status" value="1"/>
</dbReference>
<dbReference type="PRINTS" id="PR00133">
    <property type="entry name" value="GLHYDRLASE3"/>
</dbReference>
<evidence type="ECO:0000256" key="11">
    <source>
        <dbReference type="ARBA" id="ARBA00024983"/>
    </source>
</evidence>
<dbReference type="SUPFAM" id="SSF52279">
    <property type="entry name" value="Beta-D-glucan exohydrolase, C-terminal domain"/>
    <property type="match status" value="1"/>
</dbReference>
<proteinExistence type="inferred from homology"/>
<comment type="function">
    <text evidence="11">Beta-glucosidases are one of a number of cellulolytic enzymes involved in the degradation of cellulosic biomass. Catalyzes the last step releasing glucose from the inhibitory cellobiose.</text>
</comment>
<sequence>MAVSLWMGAAGWSAGGEAPQPARPWMDASEPPSVRADKLLHAMTVEEKLSLFHGSCSGYVGNVCANTRLGIPAIRMNDGPQGFRDNARPGTSTAFPCGLAIAATFDIDASSAWGVAMGDEFFRKGANVQLGPGVCVARVPRNGRNFEYLSGEDPYLGYTLVQPAVVGIQSQGVIANAKHWVNNNQETNRTSVSAVVDERTQFEMYYPPFEGAIAAGVGSFMCSYNKIRGVWSCENGETLRRDLKTRLGFKGWVMSDWGATHSSSINEGLDQEMPGDWFLSNEKLAALLAAGNVSLATVDDSARRILQPMFAARLFDVPNNNTQANNVTSVAHNGIARDLAARSIVLLKNEGVLPLSADKGIKIALIGKEAKEPTVHGGGSGQVVPYYTSSPFDAIRAKLGLLPAPPAPNNCSDDDFEAGVDFRNTDDQTFAPAADEKECCQLCAARNAASSSVAPCLYFTFAPPAKTCWMKSTDNGRTADPYAISGSCHAHPPPPPPECTPDGTKCVYFADGSDAAAAAALAAAADVALVFAATFSSEGADRASLSLDGNADALVRAVAARARKTAVCVSVPGAVLTPWREEVHALTAAFMPGQEYGNALADVLFGSTNPSAKLPLTFPTKENEVNFNASEWPGVDNVGVYYERLLIGYRYYDAAGIKPAFAFGHGLSYTTFALANLSVATDQVSFSLANTGRVKGAETPQLYLGFPPAAGEPPQQLKGFTKVELAAGAARRLTFPITPRDRSIWDVGSTTWVEVKGRFTVTVGTSSRDPKALTGSFII</sequence>
<dbReference type="PANTHER" id="PTHR42715">
    <property type="entry name" value="BETA-GLUCOSIDASE"/>
    <property type="match status" value="1"/>
</dbReference>
<evidence type="ECO:0000256" key="1">
    <source>
        <dbReference type="ARBA" id="ARBA00000448"/>
    </source>
</evidence>
<feature type="domain" description="Apple" evidence="16">
    <location>
        <begin position="411"/>
        <end position="488"/>
    </location>
</feature>
<evidence type="ECO:0000256" key="8">
    <source>
        <dbReference type="ARBA" id="ARBA00022801"/>
    </source>
</evidence>
<dbReference type="InterPro" id="IPR017853">
    <property type="entry name" value="GH"/>
</dbReference>
<evidence type="ECO:0000256" key="15">
    <source>
        <dbReference type="ARBA" id="ARBA00041808"/>
    </source>
</evidence>
<evidence type="ECO:0000313" key="19">
    <source>
        <dbReference type="Proteomes" id="UP001515480"/>
    </source>
</evidence>
<dbReference type="InterPro" id="IPR026891">
    <property type="entry name" value="Fn3-like"/>
</dbReference>
<keyword evidence="8" id="KW-0378">Hydrolase</keyword>
<evidence type="ECO:0000256" key="2">
    <source>
        <dbReference type="ARBA" id="ARBA00004613"/>
    </source>
</evidence>
<evidence type="ECO:0000256" key="9">
    <source>
        <dbReference type="ARBA" id="ARBA00023157"/>
    </source>
</evidence>
<dbReference type="Pfam" id="PF00933">
    <property type="entry name" value="Glyco_hydro_3"/>
    <property type="match status" value="1"/>
</dbReference>
<dbReference type="InterPro" id="IPR050288">
    <property type="entry name" value="Cellulose_deg_GH3"/>
</dbReference>
<dbReference type="InterPro" id="IPR000177">
    <property type="entry name" value="Apple"/>
</dbReference>
<evidence type="ECO:0000313" key="18">
    <source>
        <dbReference type="EMBL" id="KAL1520220.1"/>
    </source>
</evidence>
<evidence type="ECO:0000256" key="12">
    <source>
        <dbReference type="ARBA" id="ARBA00039579"/>
    </source>
</evidence>
<dbReference type="InterPro" id="IPR002772">
    <property type="entry name" value="Glyco_hydro_3_C"/>
</dbReference>
<keyword evidence="7" id="KW-0677">Repeat</keyword>
<dbReference type="AlphaFoldDB" id="A0AB34JF08"/>
<dbReference type="Gene3D" id="3.50.4.10">
    <property type="entry name" value="Hepatocyte Growth Factor"/>
    <property type="match status" value="1"/>
</dbReference>
<name>A0AB34JF08_PRYPA</name>
<comment type="catalytic activity">
    <reaction evidence="1">
        <text>Hydrolysis of terminal, non-reducing beta-D-glucosyl residues with release of beta-D-glucose.</text>
        <dbReference type="EC" id="3.2.1.21"/>
    </reaction>
</comment>
<dbReference type="InterPro" id="IPR036962">
    <property type="entry name" value="Glyco_hydro_3_N_sf"/>
</dbReference>
<reference evidence="18 19" key="1">
    <citation type="journal article" date="2024" name="Science">
        <title>Giant polyketide synthase enzymes in the biosynthesis of giant marine polyether toxins.</title>
        <authorList>
            <person name="Fallon T.R."/>
            <person name="Shende V.V."/>
            <person name="Wierzbicki I.H."/>
            <person name="Pendleton A.L."/>
            <person name="Watervoot N.F."/>
            <person name="Auber R.P."/>
            <person name="Gonzalez D.J."/>
            <person name="Wisecaver J.H."/>
            <person name="Moore B.S."/>
        </authorList>
    </citation>
    <scope>NUCLEOTIDE SEQUENCE [LARGE SCALE GENOMIC DNA]</scope>
    <source>
        <strain evidence="18 19">12B1</strain>
    </source>
</reference>
<feature type="domain" description="Fibronectin type III-like" evidence="17">
    <location>
        <begin position="698"/>
        <end position="767"/>
    </location>
</feature>
<dbReference type="Gene3D" id="3.20.20.300">
    <property type="entry name" value="Glycoside hydrolase, family 3, N-terminal domain"/>
    <property type="match status" value="1"/>
</dbReference>
<comment type="subcellular location">
    <subcellularLocation>
        <location evidence="2">Secreted</location>
    </subcellularLocation>
</comment>
<evidence type="ECO:0000256" key="6">
    <source>
        <dbReference type="ARBA" id="ARBA00022729"/>
    </source>
</evidence>
<dbReference type="Proteomes" id="UP001515480">
    <property type="component" value="Unassembled WGS sequence"/>
</dbReference>
<dbReference type="Gene3D" id="2.60.40.10">
    <property type="entry name" value="Immunoglobulins"/>
    <property type="match status" value="1"/>
</dbReference>
<keyword evidence="5" id="KW-0964">Secreted</keyword>
<dbReference type="EC" id="3.2.1.21" evidence="4"/>
<dbReference type="GO" id="GO:0005576">
    <property type="term" value="C:extracellular region"/>
    <property type="evidence" value="ECO:0007669"/>
    <property type="project" value="UniProtKB-SubCell"/>
</dbReference>
<dbReference type="Pfam" id="PF01915">
    <property type="entry name" value="Glyco_hydro_3_C"/>
    <property type="match status" value="1"/>
</dbReference>
<evidence type="ECO:0000256" key="10">
    <source>
        <dbReference type="ARBA" id="ARBA00023295"/>
    </source>
</evidence>
<comment type="similarity">
    <text evidence="3">Belongs to the glycosyl hydrolase 3 family.</text>
</comment>
<evidence type="ECO:0000259" key="16">
    <source>
        <dbReference type="SMART" id="SM00223"/>
    </source>
</evidence>
<dbReference type="GO" id="GO:0006508">
    <property type="term" value="P:proteolysis"/>
    <property type="evidence" value="ECO:0007669"/>
    <property type="project" value="InterPro"/>
</dbReference>
<dbReference type="SUPFAM" id="SSF51445">
    <property type="entry name" value="(Trans)glycosidases"/>
    <property type="match status" value="1"/>
</dbReference>
<evidence type="ECO:0000256" key="7">
    <source>
        <dbReference type="ARBA" id="ARBA00022737"/>
    </source>
</evidence>
<keyword evidence="9" id="KW-1015">Disulfide bond</keyword>
<evidence type="ECO:0000259" key="17">
    <source>
        <dbReference type="SMART" id="SM01217"/>
    </source>
</evidence>
<gene>
    <name evidence="18" type="ORF">AB1Y20_023690</name>
</gene>
<dbReference type="InterPro" id="IPR013783">
    <property type="entry name" value="Ig-like_fold"/>
</dbReference>